<dbReference type="Pfam" id="PF26341">
    <property type="entry name" value="AAA_SelU"/>
    <property type="match status" value="1"/>
</dbReference>
<accession>A0A1Y5MWR9</accession>
<dbReference type="Pfam" id="PF00581">
    <property type="entry name" value="Rhodanese"/>
    <property type="match status" value="1"/>
</dbReference>
<dbReference type="Gene3D" id="3.40.250.10">
    <property type="entry name" value="Rhodanese-like domain"/>
    <property type="match status" value="1"/>
</dbReference>
<organism evidence="3 4">
    <name type="scientific">Campylobacter concisus</name>
    <dbReference type="NCBI Taxonomy" id="199"/>
    <lineage>
        <taxon>Bacteria</taxon>
        <taxon>Pseudomonadati</taxon>
        <taxon>Campylobacterota</taxon>
        <taxon>Epsilonproteobacteria</taxon>
        <taxon>Campylobacterales</taxon>
        <taxon>Campylobacteraceae</taxon>
        <taxon>Campylobacter</taxon>
    </lineage>
</organism>
<dbReference type="PANTHER" id="PTHR30401:SF0">
    <property type="entry name" value="TRNA 2-SELENOURIDINE SYNTHASE"/>
    <property type="match status" value="1"/>
</dbReference>
<evidence type="ECO:0000313" key="3">
    <source>
        <dbReference type="EMBL" id="OUT11683.1"/>
    </source>
</evidence>
<feature type="domain" description="Rhodanese" evidence="2">
    <location>
        <begin position="20"/>
        <end position="136"/>
    </location>
</feature>
<evidence type="ECO:0000259" key="2">
    <source>
        <dbReference type="PROSITE" id="PS50206"/>
    </source>
</evidence>
<dbReference type="GO" id="GO:0043828">
    <property type="term" value="F:tRNA 2-selenouridine synthase activity"/>
    <property type="evidence" value="ECO:0007669"/>
    <property type="project" value="InterPro"/>
</dbReference>
<keyword evidence="1" id="KW-0711">Selenium</keyword>
<evidence type="ECO:0000256" key="1">
    <source>
        <dbReference type="ARBA" id="ARBA00023266"/>
    </source>
</evidence>
<dbReference type="AlphaFoldDB" id="A0A1Y5MWR9"/>
<protein>
    <submittedName>
        <fullName evidence="3">tRNA 2-selenouridine(34) synthase MnmH</fullName>
    </submittedName>
</protein>
<dbReference type="InterPro" id="IPR058840">
    <property type="entry name" value="AAA_SelU"/>
</dbReference>
<dbReference type="SMART" id="SM00450">
    <property type="entry name" value="RHOD"/>
    <property type="match status" value="1"/>
</dbReference>
<comment type="caution">
    <text evidence="3">The sequence shown here is derived from an EMBL/GenBank/DDBJ whole genome shotgun (WGS) entry which is preliminary data.</text>
</comment>
<dbReference type="InterPro" id="IPR036873">
    <property type="entry name" value="Rhodanese-like_dom_sf"/>
</dbReference>
<dbReference type="Proteomes" id="UP000195967">
    <property type="component" value="Unassembled WGS sequence"/>
</dbReference>
<dbReference type="InterPro" id="IPR017582">
    <property type="entry name" value="SelU"/>
</dbReference>
<dbReference type="PANTHER" id="PTHR30401">
    <property type="entry name" value="TRNA 2-SELENOURIDINE SYNTHASE"/>
    <property type="match status" value="1"/>
</dbReference>
<dbReference type="NCBIfam" id="TIGR03167">
    <property type="entry name" value="tRNA_sel_U_synt"/>
    <property type="match status" value="1"/>
</dbReference>
<dbReference type="SUPFAM" id="SSF52821">
    <property type="entry name" value="Rhodanese/Cell cycle control phosphatase"/>
    <property type="match status" value="1"/>
</dbReference>
<proteinExistence type="predicted"/>
<dbReference type="NCBIfam" id="NF008750">
    <property type="entry name" value="PRK11784.1-2"/>
    <property type="match status" value="1"/>
</dbReference>
<dbReference type="GO" id="GO:0002098">
    <property type="term" value="P:tRNA wobble uridine modification"/>
    <property type="evidence" value="ECO:0007669"/>
    <property type="project" value="InterPro"/>
</dbReference>
<name>A0A1Y5MWR9_9BACT</name>
<dbReference type="RefSeq" id="WP_087584550.1">
    <property type="nucleotide sequence ID" value="NZ_CABMKR010000005.1"/>
</dbReference>
<reference evidence="3 4" key="1">
    <citation type="submission" date="2017-04" db="EMBL/GenBank/DDBJ databases">
        <title>Complete genome of Campylobacter concisus ATCC 33237T and draft genomes for an additional eight well characterized C. concisus strains.</title>
        <authorList>
            <person name="Cornelius A.J."/>
            <person name="Miller W.G."/>
            <person name="Lastovica A.J."/>
            <person name="On S.L."/>
            <person name="French N.P."/>
            <person name="Vandenberg O."/>
            <person name="Biggs P.J."/>
        </authorList>
    </citation>
    <scope>NUCLEOTIDE SEQUENCE [LARGE SCALE GENOMIC DNA]</scope>
    <source>
        <strain evidence="3 4">Lasto28.99</strain>
    </source>
</reference>
<dbReference type="EMBL" id="NDYO01000005">
    <property type="protein sequence ID" value="OUT11683.1"/>
    <property type="molecule type" value="Genomic_DNA"/>
</dbReference>
<dbReference type="InterPro" id="IPR001763">
    <property type="entry name" value="Rhodanese-like_dom"/>
</dbReference>
<dbReference type="PROSITE" id="PS50206">
    <property type="entry name" value="RHODANESE_3"/>
    <property type="match status" value="1"/>
</dbReference>
<sequence length="339" mass="38331">MPLFELDAEQWLEKRSSFEILIDARSPHEFLYSHIKDAINLYALNDAEHKEVGTLYKSDRSLAKSLGAKYICKNLQNIIDEVYKRTKVGSAIGIYCAKGGLRSNSVGHVLSMIGYRVFRLSGGYKAYRNHVLEFLNRPLSTKFITLFGNTGCYKSKLIRALSPSIDLEAMANHLGSVFGAINGAQPSQKSFEDALFEKLITLEDKICFIEGESRRIGSLSLPKSLYEAMRSGINVEVSASLEKRISCIVDDYKSVDKAFFDECMKKISPFIDKKARDEAVAKFNENDIAKVAEILLTKYYDKVYKKNENINVFINSDNFDEAVKKLNNIKNEAKFLGLF</sequence>
<evidence type="ECO:0000313" key="4">
    <source>
        <dbReference type="Proteomes" id="UP000195967"/>
    </source>
</evidence>
<gene>
    <name evidence="3" type="ORF">B9N62_04405</name>
</gene>